<feature type="chain" id="PRO_5019036401" evidence="6">
    <location>
        <begin position="31"/>
        <end position="190"/>
    </location>
</feature>
<dbReference type="GO" id="GO:0005783">
    <property type="term" value="C:endoplasmic reticulum"/>
    <property type="evidence" value="ECO:0007669"/>
    <property type="project" value="TreeGrafter"/>
</dbReference>
<accession>A0A452HBT0</accession>
<evidence type="ECO:0000256" key="3">
    <source>
        <dbReference type="ARBA" id="ARBA00022525"/>
    </source>
</evidence>
<dbReference type="GO" id="GO:0071542">
    <property type="term" value="P:dopaminergic neuron differentiation"/>
    <property type="evidence" value="ECO:0007669"/>
    <property type="project" value="TreeGrafter"/>
</dbReference>
<dbReference type="GO" id="GO:0005615">
    <property type="term" value="C:extracellular space"/>
    <property type="evidence" value="ECO:0007669"/>
    <property type="project" value="TreeGrafter"/>
</dbReference>
<keyword evidence="3" id="KW-0964">Secreted</keyword>
<proteinExistence type="inferred from homology"/>
<dbReference type="SUPFAM" id="SSF68906">
    <property type="entry name" value="SAP domain"/>
    <property type="match status" value="1"/>
</dbReference>
<sequence>MQRQPARAVRRACAGLALGLLCTGPWLAAALAPWGQEAQCEVCKGFLDRFYNSLKEKHSDFTMATIEKELVDSCMDTKGKEHRLCYYIGATSDAATKIISEVSRPMSAHVPVSKICEKLKKNDIQICELKYERKLDLNSVDLSKMRVAELRKILDSWGEVCRACIEKTDFVNLIKELAPKYTLTNPKSDL</sequence>
<evidence type="ECO:0000256" key="6">
    <source>
        <dbReference type="SAM" id="SignalP"/>
    </source>
</evidence>
<dbReference type="Gene3D" id="1.10.720.30">
    <property type="entry name" value="SAP domain"/>
    <property type="match status" value="1"/>
</dbReference>
<dbReference type="FunFam" id="1.10.720.30:FF:000003">
    <property type="entry name" value="Mesencephalic astrocyte-derived neurotrophic factor"/>
    <property type="match status" value="1"/>
</dbReference>
<comment type="similarity">
    <text evidence="2">Belongs to the ARMET family.</text>
</comment>
<keyword evidence="10" id="KW-1185">Reference proteome</keyword>
<dbReference type="AlphaFoldDB" id="A0A452HBT0"/>
<dbReference type="Pfam" id="PF20145">
    <property type="entry name" value="ARMET_N"/>
    <property type="match status" value="1"/>
</dbReference>
<dbReference type="PANTHER" id="PTHR12990:SF9">
    <property type="entry name" value="CEREBRAL DOPAMINE NEUROTROPHIC FACTOR"/>
    <property type="match status" value="1"/>
</dbReference>
<reference evidence="9" key="2">
    <citation type="submission" date="2025-08" db="UniProtKB">
        <authorList>
            <consortium name="Ensembl"/>
        </authorList>
    </citation>
    <scope>IDENTIFICATION</scope>
</reference>
<dbReference type="InterPro" id="IPR045332">
    <property type="entry name" value="ARMET_N"/>
</dbReference>
<dbReference type="InterPro" id="IPR045333">
    <property type="entry name" value="ARMET-like"/>
</dbReference>
<dbReference type="STRING" id="38772.ENSGAGP00000012219"/>
<feature type="domain" description="ARMET N-terminal" evidence="8">
    <location>
        <begin position="39"/>
        <end position="135"/>
    </location>
</feature>
<dbReference type="InterPro" id="IPR019345">
    <property type="entry name" value="ARMET_C"/>
</dbReference>
<evidence type="ECO:0000313" key="10">
    <source>
        <dbReference type="Proteomes" id="UP000291020"/>
    </source>
</evidence>
<dbReference type="Gene3D" id="1.10.225.10">
    <property type="entry name" value="Saposin-like"/>
    <property type="match status" value="1"/>
</dbReference>
<comment type="subcellular location">
    <subcellularLocation>
        <location evidence="1">Secreted</location>
    </subcellularLocation>
</comment>
<evidence type="ECO:0000259" key="7">
    <source>
        <dbReference type="Pfam" id="PF10208"/>
    </source>
</evidence>
<dbReference type="FunFam" id="1.10.225.10:FF:000003">
    <property type="entry name" value="Mesencephalic astrocyte-derived neurotrophic factor"/>
    <property type="match status" value="1"/>
</dbReference>
<evidence type="ECO:0000256" key="5">
    <source>
        <dbReference type="ARBA" id="ARBA00023157"/>
    </source>
</evidence>
<evidence type="ECO:0000256" key="4">
    <source>
        <dbReference type="ARBA" id="ARBA00022729"/>
    </source>
</evidence>
<evidence type="ECO:0000313" key="9">
    <source>
        <dbReference type="Ensembl" id="ENSGAGP00000012219.1"/>
    </source>
</evidence>
<evidence type="ECO:0000259" key="8">
    <source>
        <dbReference type="Pfam" id="PF20145"/>
    </source>
</evidence>
<evidence type="ECO:0000256" key="1">
    <source>
        <dbReference type="ARBA" id="ARBA00004613"/>
    </source>
</evidence>
<keyword evidence="5" id="KW-1015">Disulfide bond</keyword>
<reference evidence="10" key="1">
    <citation type="journal article" date="2017" name="PLoS ONE">
        <title>The Agassiz's desert tortoise genome provides a resource for the conservation of a threatened species.</title>
        <authorList>
            <person name="Tollis M."/>
            <person name="DeNardo D.F."/>
            <person name="Cornelius J.A."/>
            <person name="Dolby G.A."/>
            <person name="Edwards T."/>
            <person name="Henen B.T."/>
            <person name="Karl A.E."/>
            <person name="Murphy R.W."/>
            <person name="Kusumi K."/>
        </authorList>
    </citation>
    <scope>NUCLEOTIDE SEQUENCE [LARGE SCALE GENOMIC DNA]</scope>
</reference>
<protein>
    <submittedName>
        <fullName evidence="9">Uncharacterized protein</fullName>
    </submittedName>
</protein>
<dbReference type="PANTHER" id="PTHR12990">
    <property type="entry name" value="ARMET-LIKE PROTEIN"/>
    <property type="match status" value="1"/>
</dbReference>
<reference evidence="9" key="3">
    <citation type="submission" date="2025-09" db="UniProtKB">
        <authorList>
            <consortium name="Ensembl"/>
        </authorList>
    </citation>
    <scope>IDENTIFICATION</scope>
</reference>
<feature type="domain" description="ARMET C-terminal" evidence="7">
    <location>
        <begin position="139"/>
        <end position="181"/>
    </location>
</feature>
<dbReference type="Ensembl" id="ENSGAGT00000013999.1">
    <property type="protein sequence ID" value="ENSGAGP00000012219.1"/>
    <property type="gene ID" value="ENSGAGG00000009411.1"/>
</dbReference>
<feature type="signal peptide" evidence="6">
    <location>
        <begin position="1"/>
        <end position="30"/>
    </location>
</feature>
<dbReference type="InterPro" id="IPR036361">
    <property type="entry name" value="SAP_dom_sf"/>
</dbReference>
<keyword evidence="4 6" id="KW-0732">Signal</keyword>
<dbReference type="Pfam" id="PF10208">
    <property type="entry name" value="ARMET_C"/>
    <property type="match status" value="1"/>
</dbReference>
<organism evidence="9 10">
    <name type="scientific">Gopherus agassizii</name>
    <name type="common">Agassiz's desert tortoise</name>
    <dbReference type="NCBI Taxonomy" id="38772"/>
    <lineage>
        <taxon>Eukaryota</taxon>
        <taxon>Metazoa</taxon>
        <taxon>Chordata</taxon>
        <taxon>Craniata</taxon>
        <taxon>Vertebrata</taxon>
        <taxon>Euteleostomi</taxon>
        <taxon>Archelosauria</taxon>
        <taxon>Testudinata</taxon>
        <taxon>Testudines</taxon>
        <taxon>Cryptodira</taxon>
        <taxon>Durocryptodira</taxon>
        <taxon>Testudinoidea</taxon>
        <taxon>Testudinidae</taxon>
        <taxon>Gopherus</taxon>
    </lineage>
</organism>
<evidence type="ECO:0000256" key="2">
    <source>
        <dbReference type="ARBA" id="ARBA00005617"/>
    </source>
</evidence>
<name>A0A452HBT0_9SAUR</name>
<dbReference type="Proteomes" id="UP000291020">
    <property type="component" value="Unassembled WGS sequence"/>
</dbReference>
<dbReference type="GO" id="GO:0031175">
    <property type="term" value="P:neuron projection development"/>
    <property type="evidence" value="ECO:0007669"/>
    <property type="project" value="TreeGrafter"/>
</dbReference>